<keyword evidence="5" id="KW-0408">Iron</keyword>
<sequence>MRLRLAVFAAFASALAATAVMAQSDIITQREALMKEFGRVTRPVGGMLRGGTPFDLAAVQSALDIYAKNAKALVPLFPEGSGGGETEALPSIWQKKAEFDGLLDKFAADATAARAAITDEASFKAVFPGVIRTCGTCHDSFRKKS</sequence>
<evidence type="ECO:0000256" key="1">
    <source>
        <dbReference type="ARBA" id="ARBA00022448"/>
    </source>
</evidence>
<protein>
    <submittedName>
        <fullName evidence="7">Cytochrome c556</fullName>
    </submittedName>
</protein>
<dbReference type="InterPro" id="IPR010980">
    <property type="entry name" value="Cyt_c/b562"/>
</dbReference>
<dbReference type="PROSITE" id="PS51009">
    <property type="entry name" value="CYTCII"/>
    <property type="match status" value="1"/>
</dbReference>
<dbReference type="InterPro" id="IPR002321">
    <property type="entry name" value="Cyt_c_II"/>
</dbReference>
<evidence type="ECO:0000313" key="8">
    <source>
        <dbReference type="Proteomes" id="UP001235094"/>
    </source>
</evidence>
<dbReference type="RefSeq" id="WP_306888110.1">
    <property type="nucleotide sequence ID" value="NZ_JAUSVR010000001.1"/>
</dbReference>
<dbReference type="PIRSF" id="PIRSF000027">
    <property type="entry name" value="Cytc_c_prime"/>
    <property type="match status" value="1"/>
</dbReference>
<dbReference type="Gene3D" id="1.20.120.10">
    <property type="entry name" value="Cytochrome c/b562"/>
    <property type="match status" value="1"/>
</dbReference>
<evidence type="ECO:0000256" key="2">
    <source>
        <dbReference type="ARBA" id="ARBA00022617"/>
    </source>
</evidence>
<proteinExistence type="predicted"/>
<accession>A0ABU0LL49</accession>
<keyword evidence="3" id="KW-0479">Metal-binding</keyword>
<reference evidence="7 8" key="1">
    <citation type="submission" date="2023-07" db="EMBL/GenBank/DDBJ databases">
        <title>Genomic Encyclopedia of Type Strains, Phase IV (KMG-IV): sequencing the most valuable type-strain genomes for metagenomic binning, comparative biology and taxonomic classification.</title>
        <authorList>
            <person name="Goeker M."/>
        </authorList>
    </citation>
    <scope>NUCLEOTIDE SEQUENCE [LARGE SCALE GENOMIC DNA]</scope>
    <source>
        <strain evidence="7 8">DSM 15561</strain>
    </source>
</reference>
<keyword evidence="8" id="KW-1185">Reference proteome</keyword>
<dbReference type="Proteomes" id="UP001235094">
    <property type="component" value="Unassembled WGS sequence"/>
</dbReference>
<evidence type="ECO:0000256" key="6">
    <source>
        <dbReference type="SAM" id="SignalP"/>
    </source>
</evidence>
<keyword evidence="1" id="KW-0813">Transport</keyword>
<dbReference type="Pfam" id="PF01322">
    <property type="entry name" value="Cytochrom_C_2"/>
    <property type="match status" value="1"/>
</dbReference>
<dbReference type="SUPFAM" id="SSF47175">
    <property type="entry name" value="Cytochromes"/>
    <property type="match status" value="1"/>
</dbReference>
<keyword evidence="6" id="KW-0732">Signal</keyword>
<keyword evidence="2" id="KW-0349">Heme</keyword>
<evidence type="ECO:0000256" key="3">
    <source>
        <dbReference type="ARBA" id="ARBA00022723"/>
    </source>
</evidence>
<evidence type="ECO:0000256" key="5">
    <source>
        <dbReference type="ARBA" id="ARBA00023004"/>
    </source>
</evidence>
<feature type="signal peptide" evidence="6">
    <location>
        <begin position="1"/>
        <end position="22"/>
    </location>
</feature>
<feature type="chain" id="PRO_5046077961" evidence="6">
    <location>
        <begin position="23"/>
        <end position="145"/>
    </location>
</feature>
<comment type="caution">
    <text evidence="7">The sequence shown here is derived from an EMBL/GenBank/DDBJ whole genome shotgun (WGS) entry which is preliminary data.</text>
</comment>
<organism evidence="7 8">
    <name type="scientific">Ancylobacter amanitiformis</name>
    <dbReference type="NCBI Taxonomy" id="217069"/>
    <lineage>
        <taxon>Bacteria</taxon>
        <taxon>Pseudomonadati</taxon>
        <taxon>Pseudomonadota</taxon>
        <taxon>Alphaproteobacteria</taxon>
        <taxon>Hyphomicrobiales</taxon>
        <taxon>Xanthobacteraceae</taxon>
        <taxon>Ancylobacter</taxon>
    </lineage>
</organism>
<keyword evidence="4" id="KW-0249">Electron transport</keyword>
<dbReference type="EMBL" id="JAUSVR010000001">
    <property type="protein sequence ID" value="MDQ0509425.1"/>
    <property type="molecule type" value="Genomic_DNA"/>
</dbReference>
<name>A0ABU0LL49_9HYPH</name>
<evidence type="ECO:0000313" key="7">
    <source>
        <dbReference type="EMBL" id="MDQ0509425.1"/>
    </source>
</evidence>
<evidence type="ECO:0000256" key="4">
    <source>
        <dbReference type="ARBA" id="ARBA00022982"/>
    </source>
</evidence>
<dbReference type="InterPro" id="IPR012127">
    <property type="entry name" value="Cyt_c_prime"/>
</dbReference>
<gene>
    <name evidence="7" type="ORF">QOZ99_000302</name>
</gene>